<evidence type="ECO:0000313" key="1">
    <source>
        <dbReference type="EMBL" id="TKW58261.1"/>
    </source>
</evidence>
<evidence type="ECO:0000313" key="2">
    <source>
        <dbReference type="Proteomes" id="UP000310108"/>
    </source>
</evidence>
<protein>
    <submittedName>
        <fullName evidence="1">Uncharacterized protein</fullName>
    </submittedName>
</protein>
<keyword evidence="2" id="KW-1185">Reference proteome</keyword>
<name>A0A4U6XR51_9PEZI</name>
<dbReference type="EMBL" id="PJEX01000027">
    <property type="protein sequence ID" value="TKW58261.1"/>
    <property type="molecule type" value="Genomic_DNA"/>
</dbReference>
<organism evidence="1 2">
    <name type="scientific">Colletotrichum tanaceti</name>
    <dbReference type="NCBI Taxonomy" id="1306861"/>
    <lineage>
        <taxon>Eukaryota</taxon>
        <taxon>Fungi</taxon>
        <taxon>Dikarya</taxon>
        <taxon>Ascomycota</taxon>
        <taxon>Pezizomycotina</taxon>
        <taxon>Sordariomycetes</taxon>
        <taxon>Hypocreomycetidae</taxon>
        <taxon>Glomerellales</taxon>
        <taxon>Glomerellaceae</taxon>
        <taxon>Colletotrichum</taxon>
        <taxon>Colletotrichum destructivum species complex</taxon>
    </lineage>
</organism>
<accession>A0A4U6XR51</accession>
<sequence>MPAYPTSKHKQQCHAYDKSSVATLASEVYAPEVKLDHAAFFKPEGLNSHHPNNSCTAVANVFASLVRDAVVRVTVIRGRGP</sequence>
<comment type="caution">
    <text evidence="1">The sequence shown here is derived from an EMBL/GenBank/DDBJ whole genome shotgun (WGS) entry which is preliminary data.</text>
</comment>
<proteinExistence type="predicted"/>
<dbReference type="AlphaFoldDB" id="A0A4U6XR51"/>
<reference evidence="1 2" key="1">
    <citation type="journal article" date="2019" name="PLoS ONE">
        <title>Comparative genome analysis indicates high evolutionary potential of pathogenicity genes in Colletotrichum tanaceti.</title>
        <authorList>
            <person name="Lelwala R.V."/>
            <person name="Korhonen P.K."/>
            <person name="Young N.D."/>
            <person name="Scott J.B."/>
            <person name="Ades P.A."/>
            <person name="Gasser R.B."/>
            <person name="Taylor P.W.J."/>
        </authorList>
    </citation>
    <scope>NUCLEOTIDE SEQUENCE [LARGE SCALE GENOMIC DNA]</scope>
    <source>
        <strain evidence="1">BRIP57314</strain>
    </source>
</reference>
<gene>
    <name evidence="1" type="ORF">CTA1_12104</name>
</gene>
<dbReference type="Proteomes" id="UP000310108">
    <property type="component" value="Unassembled WGS sequence"/>
</dbReference>